<comment type="caution">
    <text evidence="3">The sequence shown here is derived from an EMBL/GenBank/DDBJ whole genome shotgun (WGS) entry which is preliminary data.</text>
</comment>
<dbReference type="CDD" id="cd04647">
    <property type="entry name" value="LbH_MAT_like"/>
    <property type="match status" value="1"/>
</dbReference>
<dbReference type="InterPro" id="IPR011004">
    <property type="entry name" value="Trimer_LpxA-like_sf"/>
</dbReference>
<keyword evidence="2" id="KW-0677">Repeat</keyword>
<accession>A0A926DJR9</accession>
<gene>
    <name evidence="3" type="ORF">H8693_05465</name>
</gene>
<dbReference type="InterPro" id="IPR001451">
    <property type="entry name" value="Hexapep"/>
</dbReference>
<dbReference type="PANTHER" id="PTHR43300">
    <property type="entry name" value="ACETYLTRANSFERASE"/>
    <property type="match status" value="1"/>
</dbReference>
<evidence type="ECO:0000256" key="2">
    <source>
        <dbReference type="ARBA" id="ARBA00022737"/>
    </source>
</evidence>
<dbReference type="SUPFAM" id="SSF51161">
    <property type="entry name" value="Trimeric LpxA-like enzymes"/>
    <property type="match status" value="1"/>
</dbReference>
<organism evidence="3 4">
    <name type="scientific">Guopingia tenuis</name>
    <dbReference type="NCBI Taxonomy" id="2763656"/>
    <lineage>
        <taxon>Bacteria</taxon>
        <taxon>Bacillati</taxon>
        <taxon>Bacillota</taxon>
        <taxon>Clostridia</taxon>
        <taxon>Christensenellales</taxon>
        <taxon>Christensenellaceae</taxon>
        <taxon>Guopingia</taxon>
    </lineage>
</organism>
<name>A0A926DJR9_9FIRM</name>
<evidence type="ECO:0000256" key="1">
    <source>
        <dbReference type="ARBA" id="ARBA00022679"/>
    </source>
</evidence>
<dbReference type="PROSITE" id="PS00101">
    <property type="entry name" value="HEXAPEP_TRANSFERASES"/>
    <property type="match status" value="1"/>
</dbReference>
<reference evidence="3" key="1">
    <citation type="submission" date="2020-08" db="EMBL/GenBank/DDBJ databases">
        <title>Genome public.</title>
        <authorList>
            <person name="Liu C."/>
            <person name="Sun Q."/>
        </authorList>
    </citation>
    <scope>NUCLEOTIDE SEQUENCE</scope>
    <source>
        <strain evidence="3">NSJ-63</strain>
    </source>
</reference>
<sequence>MSKTCVKIKKIIGRCLYYGIGRWLPGHTFFIKPVAFLSKKFRGFCGKLILDKCGKNVNICNLASFSSKIQLGDNSGIGIKAKISGPCIIGNNVIMAPEVSIFTVNHCTERIDIPIKYQGDTEARTVNIGDDSWIGYRAIILPGVTIGKGVVVGAGAVVTKDVPDYAVVAGNPARVVKIRGAMNERT</sequence>
<dbReference type="InterPro" id="IPR018357">
    <property type="entry name" value="Hexapep_transf_CS"/>
</dbReference>
<dbReference type="InterPro" id="IPR050179">
    <property type="entry name" value="Trans_hexapeptide_repeat"/>
</dbReference>
<evidence type="ECO:0000313" key="4">
    <source>
        <dbReference type="Proteomes" id="UP000617951"/>
    </source>
</evidence>
<proteinExistence type="predicted"/>
<dbReference type="Gene3D" id="2.160.10.10">
    <property type="entry name" value="Hexapeptide repeat proteins"/>
    <property type="match status" value="1"/>
</dbReference>
<dbReference type="AlphaFoldDB" id="A0A926DJR9"/>
<keyword evidence="4" id="KW-1185">Reference proteome</keyword>
<keyword evidence="3" id="KW-0012">Acyltransferase</keyword>
<evidence type="ECO:0000313" key="3">
    <source>
        <dbReference type="EMBL" id="MBC8538380.1"/>
    </source>
</evidence>
<dbReference type="Proteomes" id="UP000617951">
    <property type="component" value="Unassembled WGS sequence"/>
</dbReference>
<protein>
    <submittedName>
        <fullName evidence="3">Acyltransferase</fullName>
    </submittedName>
</protein>
<dbReference type="EMBL" id="JACRSS010000002">
    <property type="protein sequence ID" value="MBC8538380.1"/>
    <property type="molecule type" value="Genomic_DNA"/>
</dbReference>
<keyword evidence="1" id="KW-0808">Transferase</keyword>
<dbReference type="GO" id="GO:0016746">
    <property type="term" value="F:acyltransferase activity"/>
    <property type="evidence" value="ECO:0007669"/>
    <property type="project" value="UniProtKB-KW"/>
</dbReference>
<dbReference type="RefSeq" id="WP_283243762.1">
    <property type="nucleotide sequence ID" value="NZ_JACRSS010000002.1"/>
</dbReference>
<dbReference type="Pfam" id="PF00132">
    <property type="entry name" value="Hexapep"/>
    <property type="match status" value="1"/>
</dbReference>